<feature type="compositionally biased region" description="Basic and acidic residues" evidence="1">
    <location>
        <begin position="12"/>
        <end position="26"/>
    </location>
</feature>
<dbReference type="RefSeq" id="WP_321399591.1">
    <property type="nucleotide sequence ID" value="NZ_CP139487.1"/>
</dbReference>
<keyword evidence="4" id="KW-1185">Reference proteome</keyword>
<proteinExistence type="predicted"/>
<feature type="compositionally biased region" description="Polar residues" evidence="1">
    <location>
        <begin position="1"/>
        <end position="11"/>
    </location>
</feature>
<evidence type="ECO:0000313" key="4">
    <source>
        <dbReference type="Proteomes" id="UP001324634"/>
    </source>
</evidence>
<dbReference type="InterPro" id="IPR007055">
    <property type="entry name" value="BON_dom"/>
</dbReference>
<dbReference type="PROSITE" id="PS50914">
    <property type="entry name" value="BON"/>
    <property type="match status" value="1"/>
</dbReference>
<feature type="compositionally biased region" description="Acidic residues" evidence="1">
    <location>
        <begin position="27"/>
        <end position="40"/>
    </location>
</feature>
<dbReference type="Proteomes" id="UP001324634">
    <property type="component" value="Chromosome"/>
</dbReference>
<evidence type="ECO:0000256" key="1">
    <source>
        <dbReference type="SAM" id="MobiDB-lite"/>
    </source>
</evidence>
<dbReference type="AlphaFoldDB" id="A0AAX4HVD0"/>
<evidence type="ECO:0000313" key="3">
    <source>
        <dbReference type="EMBL" id="WPU66915.1"/>
    </source>
</evidence>
<feature type="region of interest" description="Disordered" evidence="1">
    <location>
        <begin position="1"/>
        <end position="52"/>
    </location>
</feature>
<dbReference type="Pfam" id="PF04972">
    <property type="entry name" value="BON"/>
    <property type="match status" value="1"/>
</dbReference>
<organism evidence="3 4">
    <name type="scientific">Peredibacter starrii</name>
    <dbReference type="NCBI Taxonomy" id="28202"/>
    <lineage>
        <taxon>Bacteria</taxon>
        <taxon>Pseudomonadati</taxon>
        <taxon>Bdellovibrionota</taxon>
        <taxon>Bacteriovoracia</taxon>
        <taxon>Bacteriovoracales</taxon>
        <taxon>Bacteriovoracaceae</taxon>
        <taxon>Peredibacter</taxon>
    </lineage>
</organism>
<reference evidence="3 4" key="1">
    <citation type="submission" date="2023-11" db="EMBL/GenBank/DDBJ databases">
        <title>Peredibacter starrii A3.12.</title>
        <authorList>
            <person name="Mitchell R.J."/>
        </authorList>
    </citation>
    <scope>NUCLEOTIDE SEQUENCE [LARGE SCALE GENOMIC DNA]</scope>
    <source>
        <strain evidence="3 4">A3.12</strain>
    </source>
</reference>
<dbReference type="KEGG" id="psti:SOO65_09145"/>
<protein>
    <submittedName>
        <fullName evidence="3">BON domain-containing protein</fullName>
    </submittedName>
</protein>
<dbReference type="Gene3D" id="3.30.1340.30">
    <property type="match status" value="1"/>
</dbReference>
<dbReference type="EMBL" id="CP139487">
    <property type="protein sequence ID" value="WPU66915.1"/>
    <property type="molecule type" value="Genomic_DNA"/>
</dbReference>
<accession>A0AAX4HVD0</accession>
<evidence type="ECO:0000259" key="2">
    <source>
        <dbReference type="PROSITE" id="PS50914"/>
    </source>
</evidence>
<feature type="domain" description="BON" evidence="2">
    <location>
        <begin position="54"/>
        <end position="122"/>
    </location>
</feature>
<sequence>MPNRDQSSFHTDQGKWDRRDYTKDERIFEDESEEDLDLSAEEANTPEHISRPIRDEEIEQVVKELLHNSNKMDASDVTVTVNDSQVKLSGTMKSQKERDYAIGVVKLVHGVGEVTSEIIVKTHGGILPSDLGRD</sequence>
<name>A0AAX4HVD0_9BACT</name>
<gene>
    <name evidence="3" type="ORF">SOO65_09145</name>
</gene>